<proteinExistence type="predicted"/>
<accession>A0ABV7N9K5</accession>
<feature type="domain" description="HTH cro/C1-type" evidence="1">
    <location>
        <begin position="7"/>
        <end position="61"/>
    </location>
</feature>
<keyword evidence="3" id="KW-1185">Reference proteome</keyword>
<dbReference type="SUPFAM" id="SSF47413">
    <property type="entry name" value="lambda repressor-like DNA-binding domains"/>
    <property type="match status" value="1"/>
</dbReference>
<dbReference type="EMBL" id="JBHRVQ010000001">
    <property type="protein sequence ID" value="MFC3389378.1"/>
    <property type="molecule type" value="Genomic_DNA"/>
</dbReference>
<evidence type="ECO:0000313" key="3">
    <source>
        <dbReference type="Proteomes" id="UP001595637"/>
    </source>
</evidence>
<gene>
    <name evidence="2" type="ORF">ACFOEO_12375</name>
</gene>
<organism evidence="2 3">
    <name type="scientific">Salinicoccus sesuvii</name>
    <dbReference type="NCBI Taxonomy" id="868281"/>
    <lineage>
        <taxon>Bacteria</taxon>
        <taxon>Bacillati</taxon>
        <taxon>Bacillota</taxon>
        <taxon>Bacilli</taxon>
        <taxon>Bacillales</taxon>
        <taxon>Staphylococcaceae</taxon>
        <taxon>Salinicoccus</taxon>
    </lineage>
</organism>
<name>A0ABV7N9K5_9STAP</name>
<protein>
    <submittedName>
        <fullName evidence="2">Helix-turn-helix transcriptional regulator</fullName>
    </submittedName>
</protein>
<dbReference type="CDD" id="cd00093">
    <property type="entry name" value="HTH_XRE"/>
    <property type="match status" value="1"/>
</dbReference>
<evidence type="ECO:0000313" key="2">
    <source>
        <dbReference type="EMBL" id="MFC3389378.1"/>
    </source>
</evidence>
<dbReference type="InterPro" id="IPR001387">
    <property type="entry name" value="Cro/C1-type_HTH"/>
</dbReference>
<reference evidence="3" key="1">
    <citation type="journal article" date="2019" name="Int. J. Syst. Evol. Microbiol.">
        <title>The Global Catalogue of Microorganisms (GCM) 10K type strain sequencing project: providing services to taxonomists for standard genome sequencing and annotation.</title>
        <authorList>
            <consortium name="The Broad Institute Genomics Platform"/>
            <consortium name="The Broad Institute Genome Sequencing Center for Infectious Disease"/>
            <person name="Wu L."/>
            <person name="Ma J."/>
        </authorList>
    </citation>
    <scope>NUCLEOTIDE SEQUENCE [LARGE SCALE GENOMIC DNA]</scope>
    <source>
        <strain evidence="3">CCM 7756</strain>
    </source>
</reference>
<dbReference type="Gene3D" id="1.10.260.40">
    <property type="entry name" value="lambda repressor-like DNA-binding domains"/>
    <property type="match status" value="1"/>
</dbReference>
<sequence>MKKYYTLYIARNEAGESTADAGALIGVKKSAYWAKENGINAFSLPEAFKLAKHYDMPVDELFKETPFIQKEVS</sequence>
<dbReference type="RefSeq" id="WP_380656444.1">
    <property type="nucleotide sequence ID" value="NZ_JBHRVQ010000001.1"/>
</dbReference>
<dbReference type="Proteomes" id="UP001595637">
    <property type="component" value="Unassembled WGS sequence"/>
</dbReference>
<dbReference type="InterPro" id="IPR010982">
    <property type="entry name" value="Lambda_DNA-bd_dom_sf"/>
</dbReference>
<dbReference type="PROSITE" id="PS50943">
    <property type="entry name" value="HTH_CROC1"/>
    <property type="match status" value="1"/>
</dbReference>
<evidence type="ECO:0000259" key="1">
    <source>
        <dbReference type="PROSITE" id="PS50943"/>
    </source>
</evidence>
<comment type="caution">
    <text evidence="2">The sequence shown here is derived from an EMBL/GenBank/DDBJ whole genome shotgun (WGS) entry which is preliminary data.</text>
</comment>